<feature type="transmembrane region" description="Helical" evidence="1">
    <location>
        <begin position="144"/>
        <end position="169"/>
    </location>
</feature>
<accession>A0A7M1SQV3</accession>
<keyword evidence="1" id="KW-1133">Transmembrane helix</keyword>
<dbReference type="Pfam" id="PF07077">
    <property type="entry name" value="DUF1345"/>
    <property type="match status" value="1"/>
</dbReference>
<evidence type="ECO:0000256" key="1">
    <source>
        <dbReference type="SAM" id="Phobius"/>
    </source>
</evidence>
<reference evidence="2 3" key="1">
    <citation type="submission" date="2020-10" db="EMBL/GenBank/DDBJ databases">
        <title>Haloactinobacterium sp. RN3S43, a bacterium isolated from saline soil.</title>
        <authorList>
            <person name="Sun J.-Q."/>
        </authorList>
    </citation>
    <scope>NUCLEOTIDE SEQUENCE [LARGE SCALE GENOMIC DNA]</scope>
    <source>
        <strain evidence="2 3">RN3S43</strain>
    </source>
</reference>
<feature type="transmembrane region" description="Helical" evidence="1">
    <location>
        <begin position="116"/>
        <end position="137"/>
    </location>
</feature>
<dbReference type="RefSeq" id="WP_193496648.1">
    <property type="nucleotide sequence ID" value="NZ_CP063169.1"/>
</dbReference>
<keyword evidence="1" id="KW-0812">Transmembrane</keyword>
<dbReference type="InterPro" id="IPR009781">
    <property type="entry name" value="DUF1345"/>
</dbReference>
<name>A0A7M1SQV3_9MICO</name>
<keyword evidence="1" id="KW-0472">Membrane</keyword>
<sequence length="243" mass="26853">MGSRTGQRWRQWVLPEARRSVVSTVVAVLATAIIGSLWLIRDPGLQEHAAAVAAVVAWTIFTFVHLVLTRVAYGRLAEADLRVALVRDDRAGQDSRWLRLRHQLWDRWWRTDAPSWSVQVSVLALVVVAMIIAVPALRESQPLLMCALAMVAGSWANVVVMYAVHYARLDLRLAGLEFAGSDPRVFSDYAYLALTIQATFATSDVVVTTAAMRRTVMVQTGLAFVFNTVIIALIVSLLLGVAR</sequence>
<organism evidence="2 3">
    <name type="scientific">Ruania alkalisoli</name>
    <dbReference type="NCBI Taxonomy" id="2779775"/>
    <lineage>
        <taxon>Bacteria</taxon>
        <taxon>Bacillati</taxon>
        <taxon>Actinomycetota</taxon>
        <taxon>Actinomycetes</taxon>
        <taxon>Micrococcales</taxon>
        <taxon>Ruaniaceae</taxon>
        <taxon>Ruania</taxon>
    </lineage>
</organism>
<dbReference type="EMBL" id="CP063169">
    <property type="protein sequence ID" value="QOR69940.1"/>
    <property type="molecule type" value="Genomic_DNA"/>
</dbReference>
<feature type="transmembrane region" description="Helical" evidence="1">
    <location>
        <begin position="222"/>
        <end position="242"/>
    </location>
</feature>
<evidence type="ECO:0000313" key="3">
    <source>
        <dbReference type="Proteomes" id="UP000593758"/>
    </source>
</evidence>
<gene>
    <name evidence="2" type="ORF">IM660_14995</name>
</gene>
<feature type="transmembrane region" description="Helical" evidence="1">
    <location>
        <begin position="20"/>
        <end position="40"/>
    </location>
</feature>
<dbReference type="KEGG" id="halt:IM660_14995"/>
<keyword evidence="3" id="KW-1185">Reference proteome</keyword>
<protein>
    <submittedName>
        <fullName evidence="2">DUF1345 domain-containing protein</fullName>
    </submittedName>
</protein>
<dbReference type="AlphaFoldDB" id="A0A7M1SQV3"/>
<evidence type="ECO:0000313" key="2">
    <source>
        <dbReference type="EMBL" id="QOR69940.1"/>
    </source>
</evidence>
<proteinExistence type="predicted"/>
<dbReference type="Proteomes" id="UP000593758">
    <property type="component" value="Chromosome"/>
</dbReference>
<feature type="transmembrane region" description="Helical" evidence="1">
    <location>
        <begin position="52"/>
        <end position="73"/>
    </location>
</feature>